<dbReference type="Pfam" id="PF21148">
    <property type="entry name" value="NSUN5_fdxn-like"/>
    <property type="match status" value="1"/>
</dbReference>
<dbReference type="Proteomes" id="UP000253664">
    <property type="component" value="Unassembled WGS sequence"/>
</dbReference>
<gene>
    <name evidence="8" type="ORF">L249_2168</name>
</gene>
<dbReference type="InterPro" id="IPR029063">
    <property type="entry name" value="SAM-dependent_MTases_sf"/>
</dbReference>
<dbReference type="SUPFAM" id="SSF53335">
    <property type="entry name" value="S-adenosyl-L-methionine-dependent methyltransferases"/>
    <property type="match status" value="1"/>
</dbReference>
<keyword evidence="9" id="KW-1185">Reference proteome</keyword>
<evidence type="ECO:0000313" key="8">
    <source>
        <dbReference type="EMBL" id="RCI17180.1"/>
    </source>
</evidence>
<evidence type="ECO:0000256" key="5">
    <source>
        <dbReference type="PROSITE-ProRule" id="PRU01023"/>
    </source>
</evidence>
<dbReference type="PANTHER" id="PTHR22807:SF4">
    <property type="entry name" value="28S RRNA (CYTOSINE-C(5))-METHYLTRANSFERASE"/>
    <property type="match status" value="1"/>
</dbReference>
<evidence type="ECO:0000256" key="1">
    <source>
        <dbReference type="ARBA" id="ARBA00022603"/>
    </source>
</evidence>
<dbReference type="GO" id="GO:0005730">
    <property type="term" value="C:nucleolus"/>
    <property type="evidence" value="ECO:0007669"/>
    <property type="project" value="TreeGrafter"/>
</dbReference>
<comment type="similarity">
    <text evidence="5">Belongs to the class I-like SAM-binding methyltransferase superfamily. RsmB/NOP family.</text>
</comment>
<dbReference type="GO" id="GO:0008173">
    <property type="term" value="F:RNA methyltransferase activity"/>
    <property type="evidence" value="ECO:0007669"/>
    <property type="project" value="InterPro"/>
</dbReference>
<dbReference type="Gene3D" id="3.30.70.1170">
    <property type="entry name" value="Sun protein, domain 3"/>
    <property type="match status" value="1"/>
</dbReference>
<feature type="compositionally biased region" description="Acidic residues" evidence="6">
    <location>
        <begin position="581"/>
        <end position="611"/>
    </location>
</feature>
<organism evidence="8 9">
    <name type="scientific">Ophiocordyceps polyrhachis-furcata BCC 54312</name>
    <dbReference type="NCBI Taxonomy" id="1330021"/>
    <lineage>
        <taxon>Eukaryota</taxon>
        <taxon>Fungi</taxon>
        <taxon>Dikarya</taxon>
        <taxon>Ascomycota</taxon>
        <taxon>Pezizomycotina</taxon>
        <taxon>Sordariomycetes</taxon>
        <taxon>Hypocreomycetidae</taxon>
        <taxon>Hypocreales</taxon>
        <taxon>Ophiocordycipitaceae</taxon>
        <taxon>Ophiocordyceps</taxon>
    </lineage>
</organism>
<dbReference type="OrthoDB" id="435282at2759"/>
<keyword evidence="2 5" id="KW-0808">Transferase</keyword>
<feature type="domain" description="SAM-dependent MTase RsmB/NOP-type" evidence="7">
    <location>
        <begin position="134"/>
        <end position="499"/>
    </location>
</feature>
<evidence type="ECO:0000256" key="3">
    <source>
        <dbReference type="ARBA" id="ARBA00022691"/>
    </source>
</evidence>
<evidence type="ECO:0000256" key="6">
    <source>
        <dbReference type="SAM" id="MobiDB-lite"/>
    </source>
</evidence>
<evidence type="ECO:0000256" key="2">
    <source>
        <dbReference type="ARBA" id="ARBA00022679"/>
    </source>
</evidence>
<dbReference type="AlphaFoldDB" id="A0A367LS45"/>
<keyword evidence="4 5" id="KW-0694">RNA-binding</keyword>
<dbReference type="STRING" id="1330021.A0A367LS45"/>
<dbReference type="FunFam" id="3.30.70.1170:FF:000006">
    <property type="entry name" value="NOL1/NOP2/Sun domain family protein"/>
    <property type="match status" value="1"/>
</dbReference>
<dbReference type="GO" id="GO:0070475">
    <property type="term" value="P:rRNA base methylation"/>
    <property type="evidence" value="ECO:0007669"/>
    <property type="project" value="TreeGrafter"/>
</dbReference>
<dbReference type="InterPro" id="IPR049560">
    <property type="entry name" value="MeTrfase_RsmB-F_NOP2_cat"/>
</dbReference>
<dbReference type="InterPro" id="IPR049561">
    <property type="entry name" value="NSUN5_7_fdxn-like"/>
</dbReference>
<comment type="caution">
    <text evidence="8">The sequence shown here is derived from an EMBL/GenBank/DDBJ whole genome shotgun (WGS) entry which is preliminary data.</text>
</comment>
<feature type="compositionally biased region" description="Basic and acidic residues" evidence="6">
    <location>
        <begin position="549"/>
        <end position="567"/>
    </location>
</feature>
<dbReference type="Gene3D" id="3.40.50.150">
    <property type="entry name" value="Vaccinia Virus protein VP39"/>
    <property type="match status" value="1"/>
</dbReference>
<feature type="binding site" evidence="5">
    <location>
        <position position="272"/>
    </location>
    <ligand>
        <name>S-adenosyl-L-methionine</name>
        <dbReference type="ChEBI" id="CHEBI:59789"/>
    </ligand>
</feature>
<dbReference type="EMBL" id="LKCN02000001">
    <property type="protein sequence ID" value="RCI17180.1"/>
    <property type="molecule type" value="Genomic_DNA"/>
</dbReference>
<feature type="region of interest" description="Disordered" evidence="6">
    <location>
        <begin position="341"/>
        <end position="375"/>
    </location>
</feature>
<dbReference type="PROSITE" id="PS51686">
    <property type="entry name" value="SAM_MT_RSMB_NOP"/>
    <property type="match status" value="1"/>
</dbReference>
<reference evidence="8 9" key="1">
    <citation type="journal article" date="2015" name="BMC Genomics">
        <title>Insights from the genome of Ophiocordyceps polyrhachis-furcata to pathogenicity and host specificity in insect fungi.</title>
        <authorList>
            <person name="Wichadakul D."/>
            <person name="Kobmoo N."/>
            <person name="Ingsriswang S."/>
            <person name="Tangphatsornruang S."/>
            <person name="Chantasingh D."/>
            <person name="Luangsa-ard J.J."/>
            <person name="Eurwilaichitr L."/>
        </authorList>
    </citation>
    <scope>NUCLEOTIDE SEQUENCE [LARGE SCALE GENOMIC DNA]</scope>
    <source>
        <strain evidence="8 9">BCC 54312</strain>
    </source>
</reference>
<sequence length="611" mass="65983">MSLYHEAAEILSKAQSEGGSLKSLVFGGKKAVKSQPNQLYALVVETTKWSSVLKEVIEAAELLKQERKLTPVLSLLLVHDLLLTKRGISLAQNHGLRASVERHKGRLKSEITRARLRRRASSLQDLAAQVHEAAAGEETAASPRWVRINSLKSSVEEQLETTFASYARAACVADVVSKTDRRHIYIDTHVPNLVAITPGTDLTKTGAYLSGKVILQDKASCFPAYLLDPRFEDGDVIDACAAPGNKTSHLAAIIEAHRPTLPLERQTIFAFEKDARRAQTLDERMRAAGCKRITRIGFAQDFALVDPHGDRYSKVGALLLDPSCSGSGIIGRDWMPQLFLPGTPKKAVTSKKRKRRDGDGGTTGPDKKKMKVVRDDETAEDRDLLLSGRLKALSSFQLALLLHALRFPAAKKVTYSTCSVYAEENERVVMEALKSDVARTRGWRILARGQQVRGMREWPVRGLKEECEGEAEVADGCIRCYKDDGRGTMGFFVAAFCRDGDGDGEEAGSDGAEPYVRDEHGRIVRDVLGMPTLKTTGEGGGGGGGGGAESKRLDGGEDDEGKDKEKVAGGAGSQAAGPDGDASDSDLDEDGDDDGGGGDDDDDDEWGGFGD</sequence>
<dbReference type="GO" id="GO:0003723">
    <property type="term" value="F:RNA binding"/>
    <property type="evidence" value="ECO:0007669"/>
    <property type="project" value="UniProtKB-UniRule"/>
</dbReference>
<keyword evidence="1 5" id="KW-0489">Methyltransferase</keyword>
<keyword evidence="3 5" id="KW-0949">S-adenosyl-L-methionine</keyword>
<feature type="binding site" evidence="5">
    <location>
        <begin position="240"/>
        <end position="246"/>
    </location>
    <ligand>
        <name>S-adenosyl-L-methionine</name>
        <dbReference type="ChEBI" id="CHEBI:59789"/>
    </ligand>
</feature>
<evidence type="ECO:0000259" key="7">
    <source>
        <dbReference type="PROSITE" id="PS51686"/>
    </source>
</evidence>
<dbReference type="Pfam" id="PF01189">
    <property type="entry name" value="Methyltr_RsmB-F"/>
    <property type="match status" value="1"/>
</dbReference>
<feature type="active site" description="Nucleophile" evidence="5">
    <location>
        <position position="418"/>
    </location>
</feature>
<dbReference type="PANTHER" id="PTHR22807">
    <property type="entry name" value="NOP2 YEAST -RELATED NOL1/NOP2/FMU SUN DOMAIN-CONTAINING"/>
    <property type="match status" value="1"/>
</dbReference>
<dbReference type="InterPro" id="IPR048889">
    <property type="entry name" value="NSUN5_RCM1_N"/>
</dbReference>
<feature type="region of interest" description="Disordered" evidence="6">
    <location>
        <begin position="526"/>
        <end position="611"/>
    </location>
</feature>
<protein>
    <recommendedName>
        <fullName evidence="7">SAM-dependent MTase RsmB/NOP-type domain-containing protein</fullName>
    </recommendedName>
</protein>
<accession>A0A367LS45</accession>
<dbReference type="PRINTS" id="PR02008">
    <property type="entry name" value="RCMTFAMILY"/>
</dbReference>
<proteinExistence type="inferred from homology"/>
<name>A0A367LS45_9HYPO</name>
<feature type="compositionally biased region" description="Gly residues" evidence="6">
    <location>
        <begin position="537"/>
        <end position="548"/>
    </location>
</feature>
<feature type="binding site" evidence="5">
    <location>
        <position position="321"/>
    </location>
    <ligand>
        <name>S-adenosyl-L-methionine</name>
        <dbReference type="ChEBI" id="CHEBI:59789"/>
    </ligand>
</feature>
<dbReference type="Pfam" id="PF21153">
    <property type="entry name" value="NSUN5_N"/>
    <property type="match status" value="1"/>
</dbReference>
<dbReference type="InterPro" id="IPR023267">
    <property type="entry name" value="RCMT"/>
</dbReference>
<feature type="binding site" evidence="5">
    <location>
        <position position="301"/>
    </location>
    <ligand>
        <name>S-adenosyl-L-methionine</name>
        <dbReference type="ChEBI" id="CHEBI:59789"/>
    </ligand>
</feature>
<evidence type="ECO:0000256" key="4">
    <source>
        <dbReference type="ARBA" id="ARBA00022884"/>
    </source>
</evidence>
<dbReference type="InterPro" id="IPR001678">
    <property type="entry name" value="MeTrfase_RsmB-F_NOP2_dom"/>
</dbReference>
<evidence type="ECO:0000313" key="9">
    <source>
        <dbReference type="Proteomes" id="UP000253664"/>
    </source>
</evidence>